<proteinExistence type="predicted"/>
<dbReference type="InterPro" id="IPR011010">
    <property type="entry name" value="DNA_brk_join_enz"/>
</dbReference>
<dbReference type="SUPFAM" id="SSF56672">
    <property type="entry name" value="DNA/RNA polymerases"/>
    <property type="match status" value="1"/>
</dbReference>
<gene>
    <name evidence="4" type="ORF">M9458_008617</name>
</gene>
<keyword evidence="5" id="KW-1185">Reference proteome</keyword>
<dbReference type="InterPro" id="IPR043128">
    <property type="entry name" value="Rev_trsase/Diguanyl_cyclase"/>
</dbReference>
<reference evidence="4 5" key="1">
    <citation type="submission" date="2024-05" db="EMBL/GenBank/DDBJ databases">
        <title>Genome sequencing and assembly of Indian major carp, Cirrhinus mrigala (Hamilton, 1822).</title>
        <authorList>
            <person name="Mohindra V."/>
            <person name="Chowdhury L.M."/>
            <person name="Lal K."/>
            <person name="Jena J.K."/>
        </authorList>
    </citation>
    <scope>NUCLEOTIDE SEQUENCE [LARGE SCALE GENOMIC DNA]</scope>
    <source>
        <strain evidence="4">CM1030</strain>
        <tissue evidence="4">Blood</tissue>
    </source>
</reference>
<evidence type="ECO:0000313" key="4">
    <source>
        <dbReference type="EMBL" id="KAL0195045.1"/>
    </source>
</evidence>
<dbReference type="Gene3D" id="3.10.10.10">
    <property type="entry name" value="HIV Type 1 Reverse Transcriptase, subunit A, domain 1"/>
    <property type="match status" value="1"/>
</dbReference>
<dbReference type="Gene3D" id="3.30.70.270">
    <property type="match status" value="1"/>
</dbReference>
<dbReference type="InterPro" id="IPR013762">
    <property type="entry name" value="Integrase-like_cat_sf"/>
</dbReference>
<dbReference type="PANTHER" id="PTHR33066">
    <property type="entry name" value="INTEGRASE_SAM-LIKE_N DOMAIN-CONTAINING PROTEIN"/>
    <property type="match status" value="1"/>
</dbReference>
<feature type="non-terminal residue" evidence="4">
    <location>
        <position position="1"/>
    </location>
</feature>
<feature type="region of interest" description="Disordered" evidence="3">
    <location>
        <begin position="385"/>
        <end position="425"/>
    </location>
</feature>
<dbReference type="GO" id="GO:0003677">
    <property type="term" value="F:DNA binding"/>
    <property type="evidence" value="ECO:0007669"/>
    <property type="project" value="UniProtKB-KW"/>
</dbReference>
<keyword evidence="1" id="KW-0238">DNA-binding</keyword>
<dbReference type="Gene3D" id="1.10.443.10">
    <property type="entry name" value="Intergrase catalytic core"/>
    <property type="match status" value="1"/>
</dbReference>
<name>A0ABD0R933_CIRMR</name>
<evidence type="ECO:0000256" key="3">
    <source>
        <dbReference type="SAM" id="MobiDB-lite"/>
    </source>
</evidence>
<feature type="non-terminal residue" evidence="4">
    <location>
        <position position="747"/>
    </location>
</feature>
<dbReference type="InterPro" id="IPR043502">
    <property type="entry name" value="DNA/RNA_pol_sf"/>
</dbReference>
<evidence type="ECO:0008006" key="6">
    <source>
        <dbReference type="Google" id="ProtNLM"/>
    </source>
</evidence>
<dbReference type="GO" id="GO:0006310">
    <property type="term" value="P:DNA recombination"/>
    <property type="evidence" value="ECO:0007669"/>
    <property type="project" value="UniProtKB-KW"/>
</dbReference>
<evidence type="ECO:0000256" key="2">
    <source>
        <dbReference type="ARBA" id="ARBA00023172"/>
    </source>
</evidence>
<organism evidence="4 5">
    <name type="scientific">Cirrhinus mrigala</name>
    <name type="common">Mrigala</name>
    <dbReference type="NCBI Taxonomy" id="683832"/>
    <lineage>
        <taxon>Eukaryota</taxon>
        <taxon>Metazoa</taxon>
        <taxon>Chordata</taxon>
        <taxon>Craniata</taxon>
        <taxon>Vertebrata</taxon>
        <taxon>Euteleostomi</taxon>
        <taxon>Actinopterygii</taxon>
        <taxon>Neopterygii</taxon>
        <taxon>Teleostei</taxon>
        <taxon>Ostariophysi</taxon>
        <taxon>Cypriniformes</taxon>
        <taxon>Cyprinidae</taxon>
        <taxon>Labeoninae</taxon>
        <taxon>Labeonini</taxon>
        <taxon>Cirrhinus</taxon>
    </lineage>
</organism>
<comment type="caution">
    <text evidence="4">The sequence shown here is derived from an EMBL/GenBank/DDBJ whole genome shotgun (WGS) entry which is preliminary data.</text>
</comment>
<accession>A0ABD0R933</accession>
<keyword evidence="2" id="KW-0233">DNA recombination</keyword>
<dbReference type="Proteomes" id="UP001529510">
    <property type="component" value="Unassembled WGS sequence"/>
</dbReference>
<protein>
    <recommendedName>
        <fullName evidence="6">Reverse transcriptase domain-containing protein</fullName>
    </recommendedName>
</protein>
<dbReference type="PANTHER" id="PTHR33066:SF2">
    <property type="entry name" value="FILAGGRIN-2-LIKE"/>
    <property type="match status" value="1"/>
</dbReference>
<sequence length="747" mass="81623">HLPPHGCPTFGASLPPLIPLACRLEVWLSLPNPSCWLIRTVRLGYAIQFRGILFTSVHSDTDASVLHAEIAVLLAKNATKPVPPAEMKLGFYSPYFIIPKKNGGLRSILDLCVLNRSLLKMPFKMLTLKRIISCIRHQDWFTAIDLKDAYFQVSILPRHKPFLRFAYEGRAYQYKVLPFGQGMGIRSQRTSTAVAHQLLRVAGRVSRASSVPSDVARGTCACPHGQHGDGHLYQSPRGFGFPSHAVHVATYPPSPPLESEVAQIATCHSHSRRAEPCSRCTLTPAYSPWRMKASSPSGPAYLEPIRGSSDRSVCLSRIRPLPVVLLPDRGSPRHGCPGTQLAPGSNQVHLSPSEPPCTELVQDPGGRGVGLAGCALLAHPDLVPGTHAPLEDSTEEGPSFSGDGHYLAPAPRSVEPSRVASGRDAADLSGLPQAVIDTITQAKASSTRQAYALRWGLFVDWCSSHQEDPQRCSFGVVLSFLQEKLERRLSPSTLKIYVAAIAPYHDAVDGPSLGRHHLIVRFLRGARRLNPPRSHLIPSWDLSVVLTGLRKDPFEPLESVELKYLSLKTSLLIALTSIGRVGQLDAFSVNESCLEFGPADSHAHLRPRPGYVPKVPTTPFRDQVVNLQALPLEEADTALGLLCPVHALRIYVDRTRSFRRSEQLFVCFGGQQKGNAVSKQRLAHWVVDAITLAYQCQGEPCPLGVRAHATRSVASSYALAHGASLADICRAAGWVTPNTFARFYNLR</sequence>
<dbReference type="InterPro" id="IPR010998">
    <property type="entry name" value="Integrase_recombinase_N"/>
</dbReference>
<dbReference type="AlphaFoldDB" id="A0ABD0R933"/>
<evidence type="ECO:0000313" key="5">
    <source>
        <dbReference type="Proteomes" id="UP001529510"/>
    </source>
</evidence>
<feature type="region of interest" description="Disordered" evidence="3">
    <location>
        <begin position="332"/>
        <end position="354"/>
    </location>
</feature>
<dbReference type="SUPFAM" id="SSF56349">
    <property type="entry name" value="DNA breaking-rejoining enzymes"/>
    <property type="match status" value="1"/>
</dbReference>
<evidence type="ECO:0000256" key="1">
    <source>
        <dbReference type="ARBA" id="ARBA00023125"/>
    </source>
</evidence>
<dbReference type="SUPFAM" id="SSF47823">
    <property type="entry name" value="lambda integrase-like, N-terminal domain"/>
    <property type="match status" value="1"/>
</dbReference>
<dbReference type="Gene3D" id="1.10.150.130">
    <property type="match status" value="1"/>
</dbReference>
<dbReference type="EMBL" id="JAMKFB020000004">
    <property type="protein sequence ID" value="KAL0195045.1"/>
    <property type="molecule type" value="Genomic_DNA"/>
</dbReference>